<dbReference type="EMBL" id="BANT01000021">
    <property type="protein sequence ID" value="GAC57534.1"/>
    <property type="molecule type" value="Genomic_DNA"/>
</dbReference>
<keyword evidence="4" id="KW-1185">Reference proteome</keyword>
<dbReference type="Pfam" id="PF11268">
    <property type="entry name" value="DUF3071"/>
    <property type="match status" value="1"/>
</dbReference>
<feature type="compositionally biased region" description="Basic residues" evidence="1">
    <location>
        <begin position="345"/>
        <end position="355"/>
    </location>
</feature>
<feature type="compositionally biased region" description="Low complexity" evidence="1">
    <location>
        <begin position="237"/>
        <end position="247"/>
    </location>
</feature>
<dbReference type="NCBIfam" id="NF040712">
    <property type="entry name" value="SepH"/>
    <property type="match status" value="1"/>
</dbReference>
<dbReference type="Proteomes" id="UP000053405">
    <property type="component" value="Unassembled WGS sequence"/>
</dbReference>
<sequence>MRELEVSRVESDGQWVICVDPETEEHFRIRVDDELRTAVRPDRGEPVPVPSPGDAALRPREIQSRIRAGASVEELAEMAGVSPAKIDRYAHPVLLERARAAELARASHPLTMDGPSLATLGELVAECMVLRGNVPADARWDSWKAEDGHWMIQLSFHDGHIENFAHWRFRPGAHGGTTDPVDELGVELTDPELARAARRTRLTAVPTPVPADSRGEVRPEGHTEFTVDADALIDAQQAQPEAATTPRRPAPMPPPIPRPAPAAESETPGPAPLDDALDLEFPSPSPVPEEPAPAAPPAPPDPAVPPTAHATEPQEQAPSSRPAVPSPRDLADRQRPASSPEHTSASRHRAKRGKKPAVPAWEDVLLGVRAHPDD</sequence>
<feature type="region of interest" description="Disordered" evidence="1">
    <location>
        <begin position="237"/>
        <end position="374"/>
    </location>
</feature>
<feature type="compositionally biased region" description="Pro residues" evidence="1">
    <location>
        <begin position="283"/>
        <end position="305"/>
    </location>
</feature>
<feature type="compositionally biased region" description="Pro residues" evidence="1">
    <location>
        <begin position="248"/>
        <end position="260"/>
    </location>
</feature>
<accession>L7L9F5</accession>
<evidence type="ECO:0000256" key="1">
    <source>
        <dbReference type="SAM" id="MobiDB-lite"/>
    </source>
</evidence>
<evidence type="ECO:0000313" key="3">
    <source>
        <dbReference type="EMBL" id="GAC57534.1"/>
    </source>
</evidence>
<feature type="compositionally biased region" description="Low complexity" evidence="1">
    <location>
        <begin position="317"/>
        <end position="328"/>
    </location>
</feature>
<evidence type="ECO:0000313" key="4">
    <source>
        <dbReference type="Proteomes" id="UP000053405"/>
    </source>
</evidence>
<organism evidence="3 4">
    <name type="scientific">Gordonia hirsuta DSM 44140 = NBRC 16056</name>
    <dbReference type="NCBI Taxonomy" id="1121927"/>
    <lineage>
        <taxon>Bacteria</taxon>
        <taxon>Bacillati</taxon>
        <taxon>Actinomycetota</taxon>
        <taxon>Actinomycetes</taxon>
        <taxon>Mycobacteriales</taxon>
        <taxon>Gordoniaceae</taxon>
        <taxon>Gordonia</taxon>
    </lineage>
</organism>
<evidence type="ECO:0000259" key="2">
    <source>
        <dbReference type="Pfam" id="PF11268"/>
    </source>
</evidence>
<dbReference type="InterPro" id="IPR047682">
    <property type="entry name" value="SepH-like"/>
</dbReference>
<proteinExistence type="predicted"/>
<dbReference type="eggNOG" id="ENOG502ZCFK">
    <property type="taxonomic scope" value="Bacteria"/>
</dbReference>
<gene>
    <name evidence="3" type="ORF">GOHSU_21_00260</name>
</gene>
<comment type="caution">
    <text evidence="3">The sequence shown here is derived from an EMBL/GenBank/DDBJ whole genome shotgun (WGS) entry which is preliminary data.</text>
</comment>
<dbReference type="OrthoDB" id="5180791at2"/>
<feature type="domain" description="DUF3071" evidence="2">
    <location>
        <begin position="1"/>
        <end position="169"/>
    </location>
</feature>
<name>L7L9F5_9ACTN</name>
<protein>
    <recommendedName>
        <fullName evidence="2">DUF3071 domain-containing protein</fullName>
    </recommendedName>
</protein>
<dbReference type="STRING" id="1121927.GOHSU_21_00260"/>
<dbReference type="AlphaFoldDB" id="L7L9F5"/>
<reference evidence="3 4" key="1">
    <citation type="submission" date="2012-12" db="EMBL/GenBank/DDBJ databases">
        <title>Whole genome shotgun sequence of Gordonia hirsuta NBRC 16056.</title>
        <authorList>
            <person name="Isaki-Nakamura S."/>
            <person name="Hosoyama A."/>
            <person name="Tsuchikane K."/>
            <person name="Katsumata H."/>
            <person name="Baba S."/>
            <person name="Yamazaki S."/>
            <person name="Fujita N."/>
        </authorList>
    </citation>
    <scope>NUCLEOTIDE SEQUENCE [LARGE SCALE GENOMIC DNA]</scope>
    <source>
        <strain evidence="3 4">NBRC 16056</strain>
    </source>
</reference>
<dbReference type="InterPro" id="IPR021421">
    <property type="entry name" value="DUF3071"/>
</dbReference>
<dbReference type="RefSeq" id="WP_005939808.1">
    <property type="nucleotide sequence ID" value="NZ_ATVK01000011.1"/>
</dbReference>